<reference evidence="2" key="1">
    <citation type="journal article" date="2022" name="bioRxiv">
        <title>Sequencing and chromosome-scale assembly of the giantPleurodeles waltlgenome.</title>
        <authorList>
            <person name="Brown T."/>
            <person name="Elewa A."/>
            <person name="Iarovenko S."/>
            <person name="Subramanian E."/>
            <person name="Araus A.J."/>
            <person name="Petzold A."/>
            <person name="Susuki M."/>
            <person name="Suzuki K.-i.T."/>
            <person name="Hayashi T."/>
            <person name="Toyoda A."/>
            <person name="Oliveira C."/>
            <person name="Osipova E."/>
            <person name="Leigh N.D."/>
            <person name="Simon A."/>
            <person name="Yun M.H."/>
        </authorList>
    </citation>
    <scope>NUCLEOTIDE SEQUENCE</scope>
    <source>
        <strain evidence="2">20211129_DDA</strain>
        <tissue evidence="2">Liver</tissue>
    </source>
</reference>
<dbReference type="Proteomes" id="UP001066276">
    <property type="component" value="Chromosome 1_2"/>
</dbReference>
<comment type="caution">
    <text evidence="2">The sequence shown here is derived from an EMBL/GenBank/DDBJ whole genome shotgun (WGS) entry which is preliminary data.</text>
</comment>
<evidence type="ECO:0000259" key="1">
    <source>
        <dbReference type="Pfam" id="PF03732"/>
    </source>
</evidence>
<proteinExistence type="predicted"/>
<dbReference type="EMBL" id="JANPWB010000002">
    <property type="protein sequence ID" value="KAJ1209666.1"/>
    <property type="molecule type" value="Genomic_DNA"/>
</dbReference>
<dbReference type="InterPro" id="IPR005162">
    <property type="entry name" value="Retrotrans_gag_dom"/>
</dbReference>
<accession>A0AAV7WAE5</accession>
<feature type="domain" description="Retrotransposon gag" evidence="1">
    <location>
        <begin position="47"/>
        <end position="139"/>
    </location>
</feature>
<evidence type="ECO:0000313" key="3">
    <source>
        <dbReference type="Proteomes" id="UP001066276"/>
    </source>
</evidence>
<dbReference type="Pfam" id="PF03732">
    <property type="entry name" value="Retrotrans_gag"/>
    <property type="match status" value="1"/>
</dbReference>
<protein>
    <recommendedName>
        <fullName evidence="1">Retrotransposon gag domain-containing protein</fullName>
    </recommendedName>
</protein>
<keyword evidence="3" id="KW-1185">Reference proteome</keyword>
<name>A0AAV7WAE5_PLEWA</name>
<dbReference type="AlphaFoldDB" id="A0AAV7WAE5"/>
<evidence type="ECO:0000313" key="2">
    <source>
        <dbReference type="EMBL" id="KAJ1209666.1"/>
    </source>
</evidence>
<sequence length="146" mass="16894">MRRNRSAGMTCNSGSILPESRVECVECQLQFLYREAAFPHNAAKVAFIISYLGGNAAIWSIPLMERNNPILYDFNRFKEALQKLFTKHLFEHASDNELLNLRQVNKDLLSYITSFNRLVAESEWPEEKRTSLFYCGLRDDLKDVLA</sequence>
<gene>
    <name evidence="2" type="ORF">NDU88_005039</name>
</gene>
<organism evidence="2 3">
    <name type="scientific">Pleurodeles waltl</name>
    <name type="common">Iberian ribbed newt</name>
    <dbReference type="NCBI Taxonomy" id="8319"/>
    <lineage>
        <taxon>Eukaryota</taxon>
        <taxon>Metazoa</taxon>
        <taxon>Chordata</taxon>
        <taxon>Craniata</taxon>
        <taxon>Vertebrata</taxon>
        <taxon>Euteleostomi</taxon>
        <taxon>Amphibia</taxon>
        <taxon>Batrachia</taxon>
        <taxon>Caudata</taxon>
        <taxon>Salamandroidea</taxon>
        <taxon>Salamandridae</taxon>
        <taxon>Pleurodelinae</taxon>
        <taxon>Pleurodeles</taxon>
    </lineage>
</organism>